<feature type="active site" description="Nucleophile" evidence="1">
    <location>
        <position position="6"/>
    </location>
</feature>
<dbReference type="Gene3D" id="3.40.50.1110">
    <property type="entry name" value="SGNH hydrolase"/>
    <property type="match status" value="1"/>
</dbReference>
<dbReference type="InterPro" id="IPR037460">
    <property type="entry name" value="SEST-like"/>
</dbReference>
<feature type="region of interest" description="Disordered" evidence="3">
    <location>
        <begin position="1"/>
        <end position="20"/>
    </location>
</feature>
<dbReference type="GO" id="GO:0016788">
    <property type="term" value="F:hydrolase activity, acting on ester bonds"/>
    <property type="evidence" value="ECO:0007669"/>
    <property type="project" value="InterPro"/>
</dbReference>
<dbReference type="PANTHER" id="PTHR37981">
    <property type="entry name" value="LIPASE 2"/>
    <property type="match status" value="1"/>
</dbReference>
<dbReference type="PANTHER" id="PTHR37981:SF1">
    <property type="entry name" value="SGNH HYDROLASE-TYPE ESTERASE DOMAIN-CONTAINING PROTEIN"/>
    <property type="match status" value="1"/>
</dbReference>
<dbReference type="EMBL" id="CP036164">
    <property type="protein sequence ID" value="QBF47812.1"/>
    <property type="molecule type" value="Genomic_DNA"/>
</dbReference>
<accession>A0A4P6MXH5</accession>
<feature type="disulfide bond" evidence="2">
    <location>
        <begin position="158"/>
        <end position="167"/>
    </location>
</feature>
<dbReference type="InterPro" id="IPR013830">
    <property type="entry name" value="SGNH_hydro"/>
</dbReference>
<evidence type="ECO:0000256" key="3">
    <source>
        <dbReference type="SAM" id="MobiDB-lite"/>
    </source>
</evidence>
<proteinExistence type="predicted"/>
<dbReference type="InterPro" id="IPR036514">
    <property type="entry name" value="SGNH_hydro_sf"/>
</dbReference>
<feature type="active site" evidence="1">
    <location>
        <position position="301"/>
    </location>
</feature>
<evidence type="ECO:0000259" key="4">
    <source>
        <dbReference type="Pfam" id="PF13472"/>
    </source>
</evidence>
<keyword evidence="2" id="KW-1015">Disulfide bond</keyword>
<dbReference type="OrthoDB" id="5503950at2"/>
<dbReference type="KEGG" id="jli:EXU32_00640"/>
<sequence length="318" mass="34157">MQLGDSYSAGNGAGSYTEKSCWRSPNNYGQRVATRQGATYTNAACSGGVLDDILQPRTLGSSSLRTRTYRVPVGAVDARAQWLKQAKADKLCGTPTQRDFSYTYSIRSSASAGRLFTATVRCQLTARPQINSVTTSTDAVFVTIGGNDLAFTTIVTQCLALRSASGCKKAIDSANSKLADMKKRTKATLKAVHDRSGGRADIYLLGYPHLINTTSHKLSSTYDFGKELDLLQRRGDNAQRAAMVELDRTTPGKGGFVFVDVKKDWGGLTHGIDPTPLGADNSNSWLVPVLGVGREYSEWVHPNAAGWGANALALYAAM</sequence>
<dbReference type="SUPFAM" id="SSF52266">
    <property type="entry name" value="SGNH hydrolase"/>
    <property type="match status" value="1"/>
</dbReference>
<name>A0A4P6MXH5_9MICO</name>
<dbReference type="Proteomes" id="UP000290408">
    <property type="component" value="Chromosome"/>
</dbReference>
<evidence type="ECO:0000313" key="5">
    <source>
        <dbReference type="EMBL" id="QBF47812.1"/>
    </source>
</evidence>
<dbReference type="GO" id="GO:0006629">
    <property type="term" value="P:lipid metabolic process"/>
    <property type="evidence" value="ECO:0007669"/>
    <property type="project" value="TreeGrafter"/>
</dbReference>
<dbReference type="Pfam" id="PF13472">
    <property type="entry name" value="Lipase_GDSL_2"/>
    <property type="match status" value="1"/>
</dbReference>
<reference evidence="5 6" key="1">
    <citation type="submission" date="2019-02" db="EMBL/GenBank/DDBJ databases">
        <title>Genomic data mining of an Antarctic deep-sea actinobacterium, Janibacterlimosus P3-3-X1.</title>
        <authorList>
            <person name="Liao L."/>
            <person name="Chen B."/>
        </authorList>
    </citation>
    <scope>NUCLEOTIDE SEQUENCE [LARGE SCALE GENOMIC DNA]</scope>
    <source>
        <strain evidence="5 6">P3-3-X1</strain>
    </source>
</reference>
<evidence type="ECO:0000256" key="2">
    <source>
        <dbReference type="PIRSR" id="PIRSR637460-2"/>
    </source>
</evidence>
<evidence type="ECO:0000256" key="1">
    <source>
        <dbReference type="PIRSR" id="PIRSR637460-1"/>
    </source>
</evidence>
<protein>
    <submittedName>
        <fullName evidence="5">SGNH/GDSL hydrolase family protein</fullName>
    </submittedName>
</protein>
<dbReference type="AlphaFoldDB" id="A0A4P6MXH5"/>
<keyword evidence="6" id="KW-1185">Reference proteome</keyword>
<feature type="domain" description="SGNH hydrolase-type esterase" evidence="4">
    <location>
        <begin position="3"/>
        <end position="306"/>
    </location>
</feature>
<gene>
    <name evidence="5" type="ORF">EXU32_00640</name>
</gene>
<organism evidence="5 6">
    <name type="scientific">Janibacter limosus</name>
    <dbReference type="NCBI Taxonomy" id="53458"/>
    <lineage>
        <taxon>Bacteria</taxon>
        <taxon>Bacillati</taxon>
        <taxon>Actinomycetota</taxon>
        <taxon>Actinomycetes</taxon>
        <taxon>Micrococcales</taxon>
        <taxon>Intrasporangiaceae</taxon>
        <taxon>Janibacter</taxon>
    </lineage>
</organism>
<feature type="disulfide bond" evidence="2">
    <location>
        <begin position="21"/>
        <end position="45"/>
    </location>
</feature>
<dbReference type="STRING" id="1216970.GCA_001570985_02995"/>
<evidence type="ECO:0000313" key="6">
    <source>
        <dbReference type="Proteomes" id="UP000290408"/>
    </source>
</evidence>
<keyword evidence="5" id="KW-0378">Hydrolase</keyword>